<keyword evidence="1" id="KW-1133">Transmembrane helix</keyword>
<feature type="transmembrane region" description="Helical" evidence="1">
    <location>
        <begin position="50"/>
        <end position="69"/>
    </location>
</feature>
<evidence type="ECO:0000256" key="1">
    <source>
        <dbReference type="SAM" id="Phobius"/>
    </source>
</evidence>
<reference evidence="2" key="1">
    <citation type="journal article" date="2023" name="IScience">
        <title>Live-bearing cockroach genome reveals convergent evolutionary mechanisms linked to viviparity in insects and beyond.</title>
        <authorList>
            <person name="Fouks B."/>
            <person name="Harrison M.C."/>
            <person name="Mikhailova A.A."/>
            <person name="Marchal E."/>
            <person name="English S."/>
            <person name="Carruthers M."/>
            <person name="Jennings E.C."/>
            <person name="Chiamaka E.L."/>
            <person name="Frigard R.A."/>
            <person name="Pippel M."/>
            <person name="Attardo G.M."/>
            <person name="Benoit J.B."/>
            <person name="Bornberg-Bauer E."/>
            <person name="Tobe S.S."/>
        </authorList>
    </citation>
    <scope>NUCLEOTIDE SEQUENCE</scope>
    <source>
        <strain evidence="2">Stay&amp;Tobe</strain>
    </source>
</reference>
<feature type="transmembrane region" description="Helical" evidence="1">
    <location>
        <begin position="90"/>
        <end position="119"/>
    </location>
</feature>
<keyword evidence="3" id="KW-1185">Reference proteome</keyword>
<dbReference type="AlphaFoldDB" id="A0AAD8E3D2"/>
<dbReference type="EMBL" id="JASPKZ010009837">
    <property type="protein sequence ID" value="KAJ9575456.1"/>
    <property type="molecule type" value="Genomic_DNA"/>
</dbReference>
<reference evidence="2" key="2">
    <citation type="submission" date="2023-05" db="EMBL/GenBank/DDBJ databases">
        <authorList>
            <person name="Fouks B."/>
        </authorList>
    </citation>
    <scope>NUCLEOTIDE SEQUENCE</scope>
    <source>
        <strain evidence="2">Stay&amp;Tobe</strain>
        <tissue evidence="2">Testes</tissue>
    </source>
</reference>
<sequence>MMVSLDALYYPHTYYILSDFDLELSFGVAFENICDLPRSFPLFAHVTSDVGMIFPFLLCYFGVQVIFFSESLAKMPILRKTYGAVNEQDIWSMVSTVSLINFFFDLVMLTIVIICIAIVNQKLHQL</sequence>
<name>A0AAD8E3D2_DIPPU</name>
<protein>
    <submittedName>
        <fullName evidence="2">Uncharacterized protein</fullName>
    </submittedName>
</protein>
<organism evidence="2 3">
    <name type="scientific">Diploptera punctata</name>
    <name type="common">Pacific beetle cockroach</name>
    <dbReference type="NCBI Taxonomy" id="6984"/>
    <lineage>
        <taxon>Eukaryota</taxon>
        <taxon>Metazoa</taxon>
        <taxon>Ecdysozoa</taxon>
        <taxon>Arthropoda</taxon>
        <taxon>Hexapoda</taxon>
        <taxon>Insecta</taxon>
        <taxon>Pterygota</taxon>
        <taxon>Neoptera</taxon>
        <taxon>Polyneoptera</taxon>
        <taxon>Dictyoptera</taxon>
        <taxon>Blattodea</taxon>
        <taxon>Blaberoidea</taxon>
        <taxon>Blaberidae</taxon>
        <taxon>Diplopterinae</taxon>
        <taxon>Diploptera</taxon>
    </lineage>
</organism>
<keyword evidence="1" id="KW-0812">Transmembrane</keyword>
<feature type="non-terminal residue" evidence="2">
    <location>
        <position position="1"/>
    </location>
</feature>
<evidence type="ECO:0000313" key="3">
    <source>
        <dbReference type="Proteomes" id="UP001233999"/>
    </source>
</evidence>
<gene>
    <name evidence="2" type="ORF">L9F63_007661</name>
</gene>
<keyword evidence="1" id="KW-0472">Membrane</keyword>
<comment type="caution">
    <text evidence="2">The sequence shown here is derived from an EMBL/GenBank/DDBJ whole genome shotgun (WGS) entry which is preliminary data.</text>
</comment>
<evidence type="ECO:0000313" key="2">
    <source>
        <dbReference type="EMBL" id="KAJ9575456.1"/>
    </source>
</evidence>
<dbReference type="Proteomes" id="UP001233999">
    <property type="component" value="Unassembled WGS sequence"/>
</dbReference>
<accession>A0AAD8E3D2</accession>
<proteinExistence type="predicted"/>